<evidence type="ECO:0000259" key="2">
    <source>
        <dbReference type="PROSITE" id="PS50011"/>
    </source>
</evidence>
<dbReference type="EMBL" id="AF063866">
    <property type="protein sequence ID" value="AAC97783.1"/>
    <property type="molecule type" value="Genomic_DNA"/>
</dbReference>
<dbReference type="KEGG" id="vg:1449778"/>
<feature type="domain" description="Protein kinase" evidence="2">
    <location>
        <begin position="1"/>
        <end position="252"/>
    </location>
</feature>
<organismHost>
    <name type="scientific">Melanoplus sanguinipes</name>
    <name type="common">Migratory grasshopper</name>
    <dbReference type="NCBI Taxonomy" id="65742"/>
</organismHost>
<dbReference type="OrthoDB" id="8674at10239"/>
<dbReference type="SUPFAM" id="SSF56112">
    <property type="entry name" value="Protein kinase-like (PK-like)"/>
    <property type="match status" value="1"/>
</dbReference>
<dbReference type="InterPro" id="IPR008271">
    <property type="entry name" value="Ser/Thr_kinase_AS"/>
</dbReference>
<gene>
    <name evidence="3" type="primary">MSV154</name>
</gene>
<reference evidence="3 4" key="1">
    <citation type="journal article" date="1999" name="J. Virol.">
        <title>The genome of Melanoplus sanguinipes entomopoxvirus.</title>
        <authorList>
            <person name="Afonso C.L."/>
            <person name="Tulman E.R."/>
            <person name="Lu Z."/>
            <person name="Oma E."/>
            <person name="Kutish G.F."/>
            <person name="Rock D.L."/>
        </authorList>
    </citation>
    <scope>NUCLEOTIDE SEQUENCE [LARGE SCALE GENOMIC DNA]</scope>
    <source>
        <strain evidence="3">Tucson</strain>
    </source>
</reference>
<proteinExistence type="predicted"/>
<evidence type="ECO:0000256" key="1">
    <source>
        <dbReference type="ARBA" id="ARBA00012513"/>
    </source>
</evidence>
<dbReference type="RefSeq" id="NP_048225.1">
    <property type="nucleotide sequence ID" value="NC_001993.1"/>
</dbReference>
<dbReference type="InterPro" id="IPR050235">
    <property type="entry name" value="CK1_Ser-Thr_kinase"/>
</dbReference>
<keyword evidence="4" id="KW-1185">Reference proteome</keyword>
<keyword evidence="3" id="KW-0723">Serine/threonine-protein kinase</keyword>
<dbReference type="Gene3D" id="1.10.510.10">
    <property type="entry name" value="Transferase(Phosphotransferase) domain 1"/>
    <property type="match status" value="1"/>
</dbReference>
<dbReference type="Pfam" id="PF00069">
    <property type="entry name" value="Pkinase"/>
    <property type="match status" value="1"/>
</dbReference>
<name>Q9YVT8_MSEPV</name>
<dbReference type="SMART" id="SM00220">
    <property type="entry name" value="S_TKc"/>
    <property type="match status" value="1"/>
</dbReference>
<evidence type="ECO:0000313" key="3">
    <source>
        <dbReference type="EMBL" id="AAC97783.1"/>
    </source>
</evidence>
<dbReference type="InterPro" id="IPR000719">
    <property type="entry name" value="Prot_kinase_dom"/>
</dbReference>
<protein>
    <recommendedName>
        <fullName evidence="1">non-specific serine/threonine protein kinase</fullName>
        <ecNumber evidence="1">2.7.11.1</ecNumber>
    </recommendedName>
</protein>
<dbReference type="PROSITE" id="PS00108">
    <property type="entry name" value="PROTEIN_KINASE_ST"/>
    <property type="match status" value="1"/>
</dbReference>
<dbReference type="PROSITE" id="PS50011">
    <property type="entry name" value="PROTEIN_KINASE_DOM"/>
    <property type="match status" value="1"/>
</dbReference>
<sequence>MILKSVRGNIWQVSECLVNEYYINIHLLENDDNKIIKIASIEDGPLFCEINFYIRYCKEEMVKDVNILPYVDSGIDKYKKLRFLVLPKLDYNLKQISINNIYNLSKDIIFALKYIHSKEYIHSDIKDENILYDKNNNKFYLTDFGNITKHTKKFITNCKLVNNGTYKYIGIDMHNGISTYKSDLESFGYLLYDILYGLPWNNKLDKDIINIKKDFIDNVIICNNKLSKYFLYLSLIENDKNIEYVTLLKTLE</sequence>
<dbReference type="EC" id="2.7.11.1" evidence="1"/>
<dbReference type="PANTHER" id="PTHR11909">
    <property type="entry name" value="CASEIN KINASE-RELATED"/>
    <property type="match status" value="1"/>
</dbReference>
<keyword evidence="3" id="KW-0418">Kinase</keyword>
<dbReference type="Proteomes" id="UP000172353">
    <property type="component" value="Segment"/>
</dbReference>
<dbReference type="PIR" id="T28315">
    <property type="entry name" value="T28315"/>
</dbReference>
<dbReference type="InterPro" id="IPR011009">
    <property type="entry name" value="Kinase-like_dom_sf"/>
</dbReference>
<organism evidence="3 4">
    <name type="scientific">Melanoplus sanguinipes entomopoxvirus</name>
    <name type="common">MsEPV</name>
    <dbReference type="NCBI Taxonomy" id="83191"/>
    <lineage>
        <taxon>Viruses</taxon>
        <taxon>Varidnaviria</taxon>
        <taxon>Bamfordvirae</taxon>
        <taxon>Nucleocytoviricota</taxon>
        <taxon>Pokkesviricetes</taxon>
        <taxon>Chitovirales</taxon>
        <taxon>Poxviridae</taxon>
        <taxon>Entomopoxvirinae</taxon>
        <taxon>Deltaentomopoxvirus</taxon>
        <taxon>Deltaentomopoxvirus msanguinipes</taxon>
    </lineage>
</organism>
<dbReference type="GeneID" id="1449778"/>
<dbReference type="GO" id="GO:0004674">
    <property type="term" value="F:protein serine/threonine kinase activity"/>
    <property type="evidence" value="ECO:0007669"/>
    <property type="project" value="UniProtKB-KW"/>
</dbReference>
<accession>Q9YVT8</accession>
<keyword evidence="3" id="KW-0808">Transferase</keyword>
<evidence type="ECO:0000313" key="4">
    <source>
        <dbReference type="Proteomes" id="UP000172353"/>
    </source>
</evidence>
<dbReference type="GO" id="GO:0005524">
    <property type="term" value="F:ATP binding"/>
    <property type="evidence" value="ECO:0007669"/>
    <property type="project" value="InterPro"/>
</dbReference>